<sequence length="454" mass="49961">MLDELRNAFQSGLTVSFAWRRAQLLALLRFLREREVDIAAAVHADLGKSAQETFLTETSFLAGEIRYALKHLKAWMRPSRRGVPPHYQFGHGAVHPEPRGVVLIIGAWNYPLQLVLAPLAAALAAGNCAVLKPSEHAPHTSALLARSAGEYFDSSAVRVVEGGIVEAGALLAERFDFIFYTGSRNGGREVMLAAARHMLPVALELGGKNPCIVEPDAALRTAARRIVWAKFLNAGQTCIAPDYLLVHEDVVSVLLSFMQQAIRDFFGADPRKSPDYSRIVNDHHFTRLERLLRDGTIVAGGHSERASRYIAPTILREIAAGSAIMEEEIFGPLLPVLTYRSFDEALAFIGQRDDSLALYLFSSKRATEKKALRQTRSGSFCCNDLLFQSAVHTLPFGGTGKSGFGRYHGKAGFETFSLSRSVLCKSVFPDPDLRYPPYGKSKFAILKAIVRLFG</sequence>
<dbReference type="GO" id="GO:0006081">
    <property type="term" value="P:aldehyde metabolic process"/>
    <property type="evidence" value="ECO:0007669"/>
    <property type="project" value="InterPro"/>
</dbReference>
<dbReference type="InterPro" id="IPR015590">
    <property type="entry name" value="Aldehyde_DH_dom"/>
</dbReference>
<comment type="similarity">
    <text evidence="1 4 7">Belongs to the aldehyde dehydrogenase family.</text>
</comment>
<evidence type="ECO:0000256" key="1">
    <source>
        <dbReference type="ARBA" id="ARBA00009986"/>
    </source>
</evidence>
<accession>B3EGA5</accession>
<evidence type="ECO:0000313" key="9">
    <source>
        <dbReference type="EMBL" id="ACD91114.1"/>
    </source>
</evidence>
<dbReference type="PROSITE" id="PS00070">
    <property type="entry name" value="ALDEHYDE_DEHYDR_CYS"/>
    <property type="match status" value="1"/>
</dbReference>
<dbReference type="HOGENOM" id="CLU_005391_3_1_10"/>
<dbReference type="GO" id="GO:0005737">
    <property type="term" value="C:cytoplasm"/>
    <property type="evidence" value="ECO:0007669"/>
    <property type="project" value="TreeGrafter"/>
</dbReference>
<dbReference type="eggNOG" id="COG1012">
    <property type="taxonomic scope" value="Bacteria"/>
</dbReference>
<dbReference type="PANTHER" id="PTHR43570">
    <property type="entry name" value="ALDEHYDE DEHYDROGENASE"/>
    <property type="match status" value="1"/>
</dbReference>
<dbReference type="InterPro" id="IPR016162">
    <property type="entry name" value="Ald_DH_N"/>
</dbReference>
<dbReference type="InterPro" id="IPR012394">
    <property type="entry name" value="Aldehyde_DH_NAD(P)"/>
</dbReference>
<feature type="active site" evidence="5">
    <location>
        <position position="238"/>
    </location>
</feature>
<proteinExistence type="inferred from homology"/>
<feature type="active site" evidence="5 6">
    <location>
        <position position="204"/>
    </location>
</feature>
<dbReference type="InterPro" id="IPR016160">
    <property type="entry name" value="Ald_DH_CS_CYS"/>
</dbReference>
<feature type="domain" description="Aldehyde dehydrogenase" evidence="8">
    <location>
        <begin position="7"/>
        <end position="421"/>
    </location>
</feature>
<protein>
    <recommendedName>
        <fullName evidence="4">Aldehyde dehydrogenase</fullName>
    </recommendedName>
</protein>
<dbReference type="InterPro" id="IPR029510">
    <property type="entry name" value="Ald_DH_CS_GLU"/>
</dbReference>
<evidence type="ECO:0000259" key="8">
    <source>
        <dbReference type="Pfam" id="PF00171"/>
    </source>
</evidence>
<dbReference type="Gene3D" id="3.40.605.10">
    <property type="entry name" value="Aldehyde Dehydrogenase, Chain A, domain 1"/>
    <property type="match status" value="1"/>
</dbReference>
<dbReference type="Gene3D" id="3.40.309.10">
    <property type="entry name" value="Aldehyde Dehydrogenase, Chain A, domain 2"/>
    <property type="match status" value="1"/>
</dbReference>
<dbReference type="Pfam" id="PF00171">
    <property type="entry name" value="Aldedh"/>
    <property type="match status" value="1"/>
</dbReference>
<reference evidence="9 10" key="1">
    <citation type="submission" date="2008-05" db="EMBL/GenBank/DDBJ databases">
        <title>Complete sequence of Chlorobium limicola DSM 245.</title>
        <authorList>
            <consortium name="US DOE Joint Genome Institute"/>
            <person name="Lucas S."/>
            <person name="Copeland A."/>
            <person name="Lapidus A."/>
            <person name="Glavina del Rio T."/>
            <person name="Dalin E."/>
            <person name="Tice H."/>
            <person name="Bruce D."/>
            <person name="Goodwin L."/>
            <person name="Pitluck S."/>
            <person name="Schmutz J."/>
            <person name="Larimer F."/>
            <person name="Land M."/>
            <person name="Hauser L."/>
            <person name="Kyrpides N."/>
            <person name="Ovchinnikova G."/>
            <person name="Zhao F."/>
            <person name="Li T."/>
            <person name="Liu Z."/>
            <person name="Overmann J."/>
            <person name="Bryant D.A."/>
            <person name="Richardson P."/>
        </authorList>
    </citation>
    <scope>NUCLEOTIDE SEQUENCE [LARGE SCALE GENOMIC DNA]</scope>
    <source>
        <strain evidence="10">DSM 245 / NBRC 103803 / 6330</strain>
    </source>
</reference>
<dbReference type="KEGG" id="cli:Clim_2085"/>
<dbReference type="GO" id="GO:0004029">
    <property type="term" value="F:aldehyde dehydrogenase (NAD+) activity"/>
    <property type="evidence" value="ECO:0007669"/>
    <property type="project" value="TreeGrafter"/>
</dbReference>
<dbReference type="SUPFAM" id="SSF53720">
    <property type="entry name" value="ALDH-like"/>
    <property type="match status" value="1"/>
</dbReference>
<dbReference type="CDD" id="cd07087">
    <property type="entry name" value="ALDH_F3-13-14_CALDH-like"/>
    <property type="match status" value="1"/>
</dbReference>
<evidence type="ECO:0000256" key="4">
    <source>
        <dbReference type="PIRNR" id="PIRNR036492"/>
    </source>
</evidence>
<organism evidence="9 10">
    <name type="scientific">Chlorobium limicola (strain DSM 245 / NBRC 103803 / 6330)</name>
    <dbReference type="NCBI Taxonomy" id="290315"/>
    <lineage>
        <taxon>Bacteria</taxon>
        <taxon>Pseudomonadati</taxon>
        <taxon>Chlorobiota</taxon>
        <taxon>Chlorobiia</taxon>
        <taxon>Chlorobiales</taxon>
        <taxon>Chlorobiaceae</taxon>
        <taxon>Chlorobium/Pelodictyon group</taxon>
        <taxon>Chlorobium</taxon>
    </lineage>
</organism>
<evidence type="ECO:0000256" key="6">
    <source>
        <dbReference type="PROSITE-ProRule" id="PRU10007"/>
    </source>
</evidence>
<evidence type="ECO:0000256" key="2">
    <source>
        <dbReference type="ARBA" id="ARBA00023002"/>
    </source>
</evidence>
<dbReference type="InterPro" id="IPR016161">
    <property type="entry name" value="Ald_DH/histidinol_DH"/>
</dbReference>
<keyword evidence="2 4" id="KW-0560">Oxidoreductase</keyword>
<keyword evidence="3" id="KW-0520">NAD</keyword>
<dbReference type="STRING" id="290315.Clim_2085"/>
<dbReference type="PANTHER" id="PTHR43570:SF16">
    <property type="entry name" value="ALDEHYDE DEHYDROGENASE TYPE III, ISOFORM Q"/>
    <property type="match status" value="1"/>
</dbReference>
<name>B3EGA5_CHLL2</name>
<gene>
    <name evidence="9" type="ordered locus">Clim_2085</name>
</gene>
<dbReference type="PROSITE" id="PS00687">
    <property type="entry name" value="ALDEHYDE_DEHYDR_GLU"/>
    <property type="match status" value="1"/>
</dbReference>
<evidence type="ECO:0000256" key="3">
    <source>
        <dbReference type="ARBA" id="ARBA00023027"/>
    </source>
</evidence>
<dbReference type="PIRSF" id="PIRSF036492">
    <property type="entry name" value="ALDH"/>
    <property type="match status" value="1"/>
</dbReference>
<dbReference type="AlphaFoldDB" id="B3EGA5"/>
<dbReference type="FunFam" id="3.40.605.10:FF:000004">
    <property type="entry name" value="Aldehyde dehydrogenase"/>
    <property type="match status" value="1"/>
</dbReference>
<evidence type="ECO:0000313" key="10">
    <source>
        <dbReference type="Proteomes" id="UP000008841"/>
    </source>
</evidence>
<dbReference type="Proteomes" id="UP000008841">
    <property type="component" value="Chromosome"/>
</dbReference>
<dbReference type="FunFam" id="3.40.309.10:FF:000003">
    <property type="entry name" value="Aldehyde dehydrogenase"/>
    <property type="match status" value="1"/>
</dbReference>
<dbReference type="EMBL" id="CP001097">
    <property type="protein sequence ID" value="ACD91114.1"/>
    <property type="molecule type" value="Genomic_DNA"/>
</dbReference>
<evidence type="ECO:0000256" key="5">
    <source>
        <dbReference type="PIRSR" id="PIRSR036492-1"/>
    </source>
</evidence>
<evidence type="ECO:0000256" key="7">
    <source>
        <dbReference type="RuleBase" id="RU003345"/>
    </source>
</evidence>
<dbReference type="InterPro" id="IPR016163">
    <property type="entry name" value="Ald_DH_C"/>
</dbReference>